<name>A0A2U8W801_9HYPH</name>
<dbReference type="KEGG" id="mets:DK389_15940"/>
<evidence type="ECO:0000259" key="2">
    <source>
        <dbReference type="Pfam" id="PF00534"/>
    </source>
</evidence>
<organism evidence="4 5">
    <name type="scientific">Methylobacterium durans</name>
    <dbReference type="NCBI Taxonomy" id="2202825"/>
    <lineage>
        <taxon>Bacteria</taxon>
        <taxon>Pseudomonadati</taxon>
        <taxon>Pseudomonadota</taxon>
        <taxon>Alphaproteobacteria</taxon>
        <taxon>Hyphomicrobiales</taxon>
        <taxon>Methylobacteriaceae</taxon>
        <taxon>Methylobacterium</taxon>
    </lineage>
</organism>
<dbReference type="InterPro" id="IPR001296">
    <property type="entry name" value="Glyco_trans_1"/>
</dbReference>
<sequence length="395" mass="43821">MALRVLLVHQSFPSQLIAVLEALERRDDVELAGIGMNPYARRGLRYRQYSPVPVAQTGDIVIDDLASKATLAAAAAAAARALSYDGFVPDVIVAHPGWGEALYLKDLFPRAKLVCYCEYYYLRSGGEVNFDPEFPPAPPEVLHRMRARNAITLASLEDADVCVAPTPWQKSTFPAMLHPKIEVFHEGVEVPPADNRATDRTASGGPSVSFVARHLEPHRGFHTFMRAVPRLLRADPSIQVSVIGSDRGGYGAPPSDGRTWKSVLLEELNGSIDETRVRFLGSVDRRRYLDALRHSDVHVYLTYPFVLSWSALETMGASKAMVVSDTAPVRDYFTDECAAVIDFFDSRALATRILSLLRNAKIRTSLGGHAREAFHDYELTRDHGRAAWERLVTSF</sequence>
<gene>
    <name evidence="4" type="ORF">DK389_15940</name>
</gene>
<dbReference type="GO" id="GO:0016757">
    <property type="term" value="F:glycosyltransferase activity"/>
    <property type="evidence" value="ECO:0007669"/>
    <property type="project" value="InterPro"/>
</dbReference>
<evidence type="ECO:0000256" key="1">
    <source>
        <dbReference type="ARBA" id="ARBA00022679"/>
    </source>
</evidence>
<dbReference type="EMBL" id="CP029550">
    <property type="protein sequence ID" value="AWN41728.1"/>
    <property type="molecule type" value="Genomic_DNA"/>
</dbReference>
<dbReference type="RefSeq" id="WP_109891015.1">
    <property type="nucleotide sequence ID" value="NZ_CP029550.1"/>
</dbReference>
<keyword evidence="5" id="KW-1185">Reference proteome</keyword>
<dbReference type="Pfam" id="PF00534">
    <property type="entry name" value="Glycos_transf_1"/>
    <property type="match status" value="1"/>
</dbReference>
<dbReference type="SUPFAM" id="SSF53756">
    <property type="entry name" value="UDP-Glycosyltransferase/glycogen phosphorylase"/>
    <property type="match status" value="1"/>
</dbReference>
<dbReference type="PANTHER" id="PTHR46401:SF2">
    <property type="entry name" value="GLYCOSYLTRANSFERASE WBBK-RELATED"/>
    <property type="match status" value="1"/>
</dbReference>
<dbReference type="InterPro" id="IPR022623">
    <property type="entry name" value="Glyco_trans_4"/>
</dbReference>
<feature type="domain" description="Glycosyl transferase family 4" evidence="3">
    <location>
        <begin position="42"/>
        <end position="190"/>
    </location>
</feature>
<evidence type="ECO:0000313" key="5">
    <source>
        <dbReference type="Proteomes" id="UP000245926"/>
    </source>
</evidence>
<feature type="domain" description="Glycosyl transferase family 1" evidence="2">
    <location>
        <begin position="205"/>
        <end position="372"/>
    </location>
</feature>
<protein>
    <submittedName>
        <fullName evidence="4">Glycosyl transferase family 1</fullName>
    </submittedName>
</protein>
<evidence type="ECO:0000259" key="3">
    <source>
        <dbReference type="Pfam" id="PF12000"/>
    </source>
</evidence>
<dbReference type="Pfam" id="PF12000">
    <property type="entry name" value="Glyco_trans_4_3"/>
    <property type="match status" value="1"/>
</dbReference>
<dbReference type="OrthoDB" id="9793726at2"/>
<proteinExistence type="predicted"/>
<dbReference type="AlphaFoldDB" id="A0A2U8W801"/>
<keyword evidence="1 4" id="KW-0808">Transferase</keyword>
<dbReference type="Proteomes" id="UP000245926">
    <property type="component" value="Chromosome"/>
</dbReference>
<dbReference type="GO" id="GO:0009103">
    <property type="term" value="P:lipopolysaccharide biosynthetic process"/>
    <property type="evidence" value="ECO:0007669"/>
    <property type="project" value="TreeGrafter"/>
</dbReference>
<reference evidence="5" key="1">
    <citation type="submission" date="2018-05" db="EMBL/GenBank/DDBJ databases">
        <title>Complete Genome Sequence of Methylobacterium sp. 17SD2-17.</title>
        <authorList>
            <person name="Srinivasan S."/>
        </authorList>
    </citation>
    <scope>NUCLEOTIDE SEQUENCE [LARGE SCALE GENOMIC DNA]</scope>
    <source>
        <strain evidence="5">17SD2-17</strain>
    </source>
</reference>
<dbReference type="Gene3D" id="3.40.50.2000">
    <property type="entry name" value="Glycogen Phosphorylase B"/>
    <property type="match status" value="2"/>
</dbReference>
<dbReference type="PANTHER" id="PTHR46401">
    <property type="entry name" value="GLYCOSYLTRANSFERASE WBBK-RELATED"/>
    <property type="match status" value="1"/>
</dbReference>
<accession>A0A2U8W801</accession>
<evidence type="ECO:0000313" key="4">
    <source>
        <dbReference type="EMBL" id="AWN41728.1"/>
    </source>
</evidence>